<organism evidence="2 3">
    <name type="scientific">Streptomyces reniochalinae</name>
    <dbReference type="NCBI Taxonomy" id="2250578"/>
    <lineage>
        <taxon>Bacteria</taxon>
        <taxon>Bacillati</taxon>
        <taxon>Actinomycetota</taxon>
        <taxon>Actinomycetes</taxon>
        <taxon>Kitasatosporales</taxon>
        <taxon>Streptomycetaceae</taxon>
        <taxon>Streptomyces</taxon>
    </lineage>
</organism>
<feature type="compositionally biased region" description="Low complexity" evidence="1">
    <location>
        <begin position="52"/>
        <end position="70"/>
    </location>
</feature>
<dbReference type="AlphaFoldDB" id="A0A367F2M7"/>
<evidence type="ECO:0000313" key="3">
    <source>
        <dbReference type="Proteomes" id="UP000253507"/>
    </source>
</evidence>
<keyword evidence="3" id="KW-1185">Reference proteome</keyword>
<feature type="region of interest" description="Disordered" evidence="1">
    <location>
        <begin position="142"/>
        <end position="187"/>
    </location>
</feature>
<feature type="compositionally biased region" description="Gly residues" evidence="1">
    <location>
        <begin position="71"/>
        <end position="80"/>
    </location>
</feature>
<sequence length="204" mass="19922">MGSPLGAAEADDEVARLVVGGFELDGGRPGRSRLDVVGAVALGGGPAQQLDGARVGAAQGERGAEAAGEAHGAGGGGRGAGGRRGRAVVVRGRGRGRGGGRGRGFGVRCGGAGPPLGLGQLVPHTVVGERVGAAVLAAGVGVREGPRPEQEGRGDRAQPPGRGQAAATPLAPGVGGRAGPGRGRVPPLLVVHPRSLRFPFLTPR</sequence>
<gene>
    <name evidence="2" type="ORF">DQ392_02990</name>
</gene>
<reference evidence="2 3" key="1">
    <citation type="submission" date="2018-06" db="EMBL/GenBank/DDBJ databases">
        <title>Streptomyces reniochalinae sp. nov. and Streptomyces diacarnus sp. nov. from marine sponges.</title>
        <authorList>
            <person name="Li L."/>
        </authorList>
    </citation>
    <scope>NUCLEOTIDE SEQUENCE [LARGE SCALE GENOMIC DNA]</scope>
    <source>
        <strain evidence="2 3">LHW50302</strain>
    </source>
</reference>
<name>A0A367F2M7_9ACTN</name>
<feature type="region of interest" description="Disordered" evidence="1">
    <location>
        <begin position="45"/>
        <end position="86"/>
    </location>
</feature>
<proteinExistence type="predicted"/>
<feature type="compositionally biased region" description="Basic and acidic residues" evidence="1">
    <location>
        <begin position="144"/>
        <end position="156"/>
    </location>
</feature>
<accession>A0A367F2M7</accession>
<evidence type="ECO:0000256" key="1">
    <source>
        <dbReference type="SAM" id="MobiDB-lite"/>
    </source>
</evidence>
<evidence type="ECO:0000313" key="2">
    <source>
        <dbReference type="EMBL" id="RCG24132.1"/>
    </source>
</evidence>
<feature type="compositionally biased region" description="Gly residues" evidence="1">
    <location>
        <begin position="173"/>
        <end position="182"/>
    </location>
</feature>
<comment type="caution">
    <text evidence="2">The sequence shown here is derived from an EMBL/GenBank/DDBJ whole genome shotgun (WGS) entry which is preliminary data.</text>
</comment>
<protein>
    <submittedName>
        <fullName evidence="2">Uncharacterized protein</fullName>
    </submittedName>
</protein>
<dbReference type="Proteomes" id="UP000253507">
    <property type="component" value="Unassembled WGS sequence"/>
</dbReference>
<dbReference type="EMBL" id="QOIM01000021">
    <property type="protein sequence ID" value="RCG24132.1"/>
    <property type="molecule type" value="Genomic_DNA"/>
</dbReference>